<protein>
    <submittedName>
        <fullName evidence="1">Uncharacterized protein</fullName>
    </submittedName>
</protein>
<reference evidence="1" key="2">
    <citation type="submission" date="2021-04" db="EMBL/GenBank/DDBJ databases">
        <authorList>
            <person name="Gilroy R."/>
        </authorList>
    </citation>
    <scope>NUCLEOTIDE SEQUENCE</scope>
    <source>
        <strain evidence="1">ChiGjej4B4-7305</strain>
    </source>
</reference>
<dbReference type="EMBL" id="DXBY01000277">
    <property type="protein sequence ID" value="HIZ37287.1"/>
    <property type="molecule type" value="Genomic_DNA"/>
</dbReference>
<comment type="caution">
    <text evidence="1">The sequence shown here is derived from an EMBL/GenBank/DDBJ whole genome shotgun (WGS) entry which is preliminary data.</text>
</comment>
<sequence>MIAGHLQTNAKRAATYQAVQAICSQIAIDRTVVPCVWDAPSSWGIQVADYALWSTQRILLGRMSPWHTRCIEPTLRSVFKPWGDSAQA</sequence>
<dbReference type="AlphaFoldDB" id="A0A9D2EGX9"/>
<gene>
    <name evidence="1" type="ORF">H9815_16040</name>
</gene>
<evidence type="ECO:0000313" key="1">
    <source>
        <dbReference type="EMBL" id="HIZ37287.1"/>
    </source>
</evidence>
<organism evidence="1 2">
    <name type="scientific">Candidatus Ruania gallistercoris</name>
    <dbReference type="NCBI Taxonomy" id="2838746"/>
    <lineage>
        <taxon>Bacteria</taxon>
        <taxon>Bacillati</taxon>
        <taxon>Actinomycetota</taxon>
        <taxon>Actinomycetes</taxon>
        <taxon>Micrococcales</taxon>
        <taxon>Ruaniaceae</taxon>
        <taxon>Ruania</taxon>
    </lineage>
</organism>
<dbReference type="Proteomes" id="UP000824037">
    <property type="component" value="Unassembled WGS sequence"/>
</dbReference>
<evidence type="ECO:0000313" key="2">
    <source>
        <dbReference type="Proteomes" id="UP000824037"/>
    </source>
</evidence>
<proteinExistence type="predicted"/>
<accession>A0A9D2EGX9</accession>
<name>A0A9D2EGX9_9MICO</name>
<reference evidence="1" key="1">
    <citation type="journal article" date="2021" name="PeerJ">
        <title>Extensive microbial diversity within the chicken gut microbiome revealed by metagenomics and culture.</title>
        <authorList>
            <person name="Gilroy R."/>
            <person name="Ravi A."/>
            <person name="Getino M."/>
            <person name="Pursley I."/>
            <person name="Horton D.L."/>
            <person name="Alikhan N.F."/>
            <person name="Baker D."/>
            <person name="Gharbi K."/>
            <person name="Hall N."/>
            <person name="Watson M."/>
            <person name="Adriaenssens E.M."/>
            <person name="Foster-Nyarko E."/>
            <person name="Jarju S."/>
            <person name="Secka A."/>
            <person name="Antonio M."/>
            <person name="Oren A."/>
            <person name="Chaudhuri R.R."/>
            <person name="La Ragione R."/>
            <person name="Hildebrand F."/>
            <person name="Pallen M.J."/>
        </authorList>
    </citation>
    <scope>NUCLEOTIDE SEQUENCE</scope>
    <source>
        <strain evidence="1">ChiGjej4B4-7305</strain>
    </source>
</reference>